<evidence type="ECO:0000313" key="9">
    <source>
        <dbReference type="EMBL" id="MCP9000313.1"/>
    </source>
</evidence>
<protein>
    <recommendedName>
        <fullName evidence="11">Na+/proline symporter</fullName>
    </recommendedName>
</protein>
<gene>
    <name evidence="9" type="ORF">NFC73_11320</name>
</gene>
<organism evidence="9 10">
    <name type="scientific">Pseudarthrobacter humi</name>
    <dbReference type="NCBI Taxonomy" id="2952523"/>
    <lineage>
        <taxon>Bacteria</taxon>
        <taxon>Bacillati</taxon>
        <taxon>Actinomycetota</taxon>
        <taxon>Actinomycetes</taxon>
        <taxon>Micrococcales</taxon>
        <taxon>Micrococcaceae</taxon>
        <taxon>Pseudarthrobacter</taxon>
    </lineage>
</organism>
<dbReference type="InterPro" id="IPR038377">
    <property type="entry name" value="Na/Glc_symporter_sf"/>
</dbReference>
<dbReference type="Gene3D" id="1.20.1730.10">
    <property type="entry name" value="Sodium/glucose cotransporter"/>
    <property type="match status" value="1"/>
</dbReference>
<comment type="caution">
    <text evidence="9">The sequence shown here is derived from an EMBL/GenBank/DDBJ whole genome shotgun (WGS) entry which is preliminary data.</text>
</comment>
<name>A0ABT1LRL5_9MICC</name>
<feature type="transmembrane region" description="Helical" evidence="8">
    <location>
        <begin position="75"/>
        <end position="93"/>
    </location>
</feature>
<evidence type="ECO:0008006" key="11">
    <source>
        <dbReference type="Google" id="ProtNLM"/>
    </source>
</evidence>
<feature type="transmembrane region" description="Helical" evidence="8">
    <location>
        <begin position="154"/>
        <end position="173"/>
    </location>
</feature>
<feature type="transmembrane region" description="Helical" evidence="8">
    <location>
        <begin position="382"/>
        <end position="404"/>
    </location>
</feature>
<dbReference type="PANTHER" id="PTHR48086">
    <property type="entry name" value="SODIUM/PROLINE SYMPORTER-RELATED"/>
    <property type="match status" value="1"/>
</dbReference>
<evidence type="ECO:0000256" key="3">
    <source>
        <dbReference type="ARBA" id="ARBA00022448"/>
    </source>
</evidence>
<dbReference type="InterPro" id="IPR001734">
    <property type="entry name" value="Na/solute_symporter"/>
</dbReference>
<evidence type="ECO:0000256" key="1">
    <source>
        <dbReference type="ARBA" id="ARBA00004141"/>
    </source>
</evidence>
<keyword evidence="3" id="KW-0813">Transport</keyword>
<keyword evidence="4 8" id="KW-0812">Transmembrane</keyword>
<feature type="transmembrane region" description="Helical" evidence="8">
    <location>
        <begin position="222"/>
        <end position="241"/>
    </location>
</feature>
<comment type="subcellular location">
    <subcellularLocation>
        <location evidence="1">Membrane</location>
        <topology evidence="1">Multi-pass membrane protein</topology>
    </subcellularLocation>
</comment>
<evidence type="ECO:0000256" key="8">
    <source>
        <dbReference type="SAM" id="Phobius"/>
    </source>
</evidence>
<dbReference type="Proteomes" id="UP001524318">
    <property type="component" value="Unassembled WGS sequence"/>
</dbReference>
<dbReference type="PROSITE" id="PS50283">
    <property type="entry name" value="NA_SOLUT_SYMP_3"/>
    <property type="match status" value="1"/>
</dbReference>
<dbReference type="RefSeq" id="WP_254750209.1">
    <property type="nucleotide sequence ID" value="NZ_JANCLV010000006.1"/>
</dbReference>
<dbReference type="InterPro" id="IPR050277">
    <property type="entry name" value="Sodium:Solute_Symporter"/>
</dbReference>
<feature type="transmembrane region" description="Helical" evidence="8">
    <location>
        <begin position="358"/>
        <end position="376"/>
    </location>
</feature>
<dbReference type="PANTHER" id="PTHR48086:SF10">
    <property type="entry name" value="AGR155CP"/>
    <property type="match status" value="1"/>
</dbReference>
<feature type="transmembrane region" description="Helical" evidence="8">
    <location>
        <begin position="185"/>
        <end position="202"/>
    </location>
</feature>
<keyword evidence="6 8" id="KW-0472">Membrane</keyword>
<evidence type="ECO:0000256" key="5">
    <source>
        <dbReference type="ARBA" id="ARBA00022989"/>
    </source>
</evidence>
<feature type="transmembrane region" description="Helical" evidence="8">
    <location>
        <begin position="261"/>
        <end position="284"/>
    </location>
</feature>
<accession>A0ABT1LRL5</accession>
<evidence type="ECO:0000313" key="10">
    <source>
        <dbReference type="Proteomes" id="UP001524318"/>
    </source>
</evidence>
<keyword evidence="5 8" id="KW-1133">Transmembrane helix</keyword>
<feature type="transmembrane region" description="Helical" evidence="8">
    <location>
        <begin position="6"/>
        <end position="24"/>
    </location>
</feature>
<feature type="transmembrane region" description="Helical" evidence="8">
    <location>
        <begin position="442"/>
        <end position="461"/>
    </location>
</feature>
<keyword evidence="10" id="KW-1185">Reference proteome</keyword>
<dbReference type="Pfam" id="PF00474">
    <property type="entry name" value="SSF"/>
    <property type="match status" value="1"/>
</dbReference>
<sequence length="482" mass="50581">MSVSGPWVVLAASVVISVLVFIVVRRFRGTKNQMLVADRSVGVLTGGLSVAAAWVWAPALFVSSQKAYESGVAGLFWFALPNALALVLFAFIAHRARTMLPQGYTLPELTRHRLGITARRVYMSVEFVVQTYAVIVQFTACLLLLQLLTGIDRVPLLIVVAALFTVIATTRGIRSSITVDIAKAGMIAVLAILIVPLLASSRDALGEGLGGLAGTVNPLDPALIWTFGIPISISLLSGITVDQQQWQRAFSMRQATVRRTFLWGALLFAAVPIVLGIPGFVAAGGLASGDITNHQLSGFHAVAAYLPGFGVAVFAFAVVFALAAAGASALSAVGSVGGVDLYKGWVHPDASDAQVARASRITMIAIVLIGLGVALIPNVQVLYLLLLVGSIRAAFMVPTLLMLFWPRLTNAGALAGITSGMVVGLPVFTLGSMLRLTTLQTFGVLLPVVVSAVVSLVVSLVPRRVDSVRVTGQPAADDVEVP</sequence>
<feature type="transmembrane region" description="Helical" evidence="8">
    <location>
        <begin position="36"/>
        <end position="55"/>
    </location>
</feature>
<evidence type="ECO:0000256" key="4">
    <source>
        <dbReference type="ARBA" id="ARBA00022692"/>
    </source>
</evidence>
<feature type="transmembrane region" description="Helical" evidence="8">
    <location>
        <begin position="304"/>
        <end position="337"/>
    </location>
</feature>
<evidence type="ECO:0000256" key="7">
    <source>
        <dbReference type="RuleBase" id="RU362091"/>
    </source>
</evidence>
<evidence type="ECO:0000256" key="6">
    <source>
        <dbReference type="ARBA" id="ARBA00023136"/>
    </source>
</evidence>
<feature type="transmembrane region" description="Helical" evidence="8">
    <location>
        <begin position="121"/>
        <end position="148"/>
    </location>
</feature>
<reference evidence="9 10" key="1">
    <citation type="submission" date="2022-06" db="EMBL/GenBank/DDBJ databases">
        <title>Pseudarthrobacter sp. strain RMG13 Genome sequencing and assembly.</title>
        <authorList>
            <person name="Kim I."/>
        </authorList>
    </citation>
    <scope>NUCLEOTIDE SEQUENCE [LARGE SCALE GENOMIC DNA]</scope>
    <source>
        <strain evidence="9 10">RMG13</strain>
    </source>
</reference>
<comment type="similarity">
    <text evidence="2 7">Belongs to the sodium:solute symporter (SSF) (TC 2.A.21) family.</text>
</comment>
<proteinExistence type="inferred from homology"/>
<feature type="transmembrane region" description="Helical" evidence="8">
    <location>
        <begin position="411"/>
        <end position="430"/>
    </location>
</feature>
<evidence type="ECO:0000256" key="2">
    <source>
        <dbReference type="ARBA" id="ARBA00006434"/>
    </source>
</evidence>
<dbReference type="EMBL" id="JANCLV010000006">
    <property type="protein sequence ID" value="MCP9000313.1"/>
    <property type="molecule type" value="Genomic_DNA"/>
</dbReference>